<organism evidence="1">
    <name type="scientific">Bradyrhizobium diazoefficiens</name>
    <dbReference type="NCBI Taxonomy" id="1355477"/>
    <lineage>
        <taxon>Bacteria</taxon>
        <taxon>Pseudomonadati</taxon>
        <taxon>Pseudomonadota</taxon>
        <taxon>Alphaproteobacteria</taxon>
        <taxon>Hyphomicrobiales</taxon>
        <taxon>Nitrobacteraceae</taxon>
        <taxon>Bradyrhizobium</taxon>
    </lineage>
</organism>
<sequence length="174" mass="19587">MRTYSPFFQTLYDEVAPVGSLGRGTHYSVLRATVFHDVHGRRLPEGAKFADFAVIWDEDHDDRVIQPIERLYRSGDLSSFIMFGERKAGFYGVHASSIEMPAFENRLLAAHTALKRSCQSVHGDWWAGHLVGLGAPDGIINDSEESVVLYLRTINMLWRLGLKTIVEPEPPEAD</sequence>
<gene>
    <name evidence="1" type="ORF">XF8B_58000</name>
</gene>
<dbReference type="AlphaFoldDB" id="A0A810BIJ0"/>
<name>A0A810BIJ0_9BRAD</name>
<protein>
    <submittedName>
        <fullName evidence="1">Uncharacterized protein</fullName>
    </submittedName>
</protein>
<reference evidence="1" key="1">
    <citation type="submission" date="2020-05" db="EMBL/GenBank/DDBJ databases">
        <title>Complete genome sequence of Bradyrhizobium diazoefficiens XF8 isolated from soybean nodule.</title>
        <authorList>
            <person name="Noda R."/>
            <person name="Kakizaki K."/>
            <person name="Minamisawa K."/>
        </authorList>
    </citation>
    <scope>NUCLEOTIDE SEQUENCE</scope>
    <source>
        <strain evidence="1">XF8</strain>
    </source>
</reference>
<accession>A0A810BIJ0</accession>
<dbReference type="EMBL" id="AP023097">
    <property type="protein sequence ID" value="BCE75689.1"/>
    <property type="molecule type" value="Genomic_DNA"/>
</dbReference>
<proteinExistence type="predicted"/>
<evidence type="ECO:0000313" key="1">
    <source>
        <dbReference type="EMBL" id="BCE75689.1"/>
    </source>
</evidence>